<evidence type="ECO:0000256" key="2">
    <source>
        <dbReference type="ARBA" id="ARBA00010581"/>
    </source>
</evidence>
<name>E6Y167_9GAST</name>
<dbReference type="SUPFAM" id="SSF81452">
    <property type="entry name" value="Cytochrome c oxidase subunit III-like"/>
    <property type="match status" value="1"/>
</dbReference>
<dbReference type="PROSITE" id="PS50253">
    <property type="entry name" value="COX3"/>
    <property type="match status" value="1"/>
</dbReference>
<sequence>MPNMKQPFHLVEYSPWPILVSFAVLCMPTGLIYYIRTGDYILLSLGGVATSFICYLWWRDVMREATFQGHHTSYVISGLKAGFILFIVSEVCFFFSFFWAYFHSSLAPTLELGSVWPPVGITTLSPFQVPLLNTSVLLLSGVSVTWTHHSLEKGAKQSALQGLFLTLSLGFYFLWLQYGEYNETAFTIADSVYGSTFFIATGFHGLHVMVGATFLTVCFFRMLALHFDKNHHLGFIAAAWYWHFVDVVWLFLYVSIYWWGS</sequence>
<feature type="transmembrane region" description="Helical" evidence="9">
    <location>
        <begin position="235"/>
        <end position="259"/>
    </location>
</feature>
<dbReference type="PANTHER" id="PTHR11403">
    <property type="entry name" value="CYTOCHROME C OXIDASE SUBUNIT III"/>
    <property type="match status" value="1"/>
</dbReference>
<evidence type="ECO:0000256" key="7">
    <source>
        <dbReference type="ARBA" id="ARBA00023136"/>
    </source>
</evidence>
<evidence type="ECO:0000256" key="5">
    <source>
        <dbReference type="ARBA" id="ARBA00022967"/>
    </source>
</evidence>
<dbReference type="GO" id="GO:0005739">
    <property type="term" value="C:mitochondrion"/>
    <property type="evidence" value="ECO:0007669"/>
    <property type="project" value="TreeGrafter"/>
</dbReference>
<evidence type="ECO:0000313" key="11">
    <source>
        <dbReference type="EMBL" id="ABK92240.1"/>
    </source>
</evidence>
<dbReference type="Gene3D" id="1.10.287.70">
    <property type="match status" value="1"/>
</dbReference>
<keyword evidence="6 9" id="KW-1133">Transmembrane helix</keyword>
<feature type="transmembrane region" description="Helical" evidence="9">
    <location>
        <begin position="127"/>
        <end position="147"/>
    </location>
</feature>
<keyword evidence="5" id="KW-1278">Translocase</keyword>
<dbReference type="AlphaFoldDB" id="E6Y167"/>
<dbReference type="Gene3D" id="1.20.120.80">
    <property type="entry name" value="Cytochrome c oxidase, subunit III, four-helix bundle"/>
    <property type="match status" value="1"/>
</dbReference>
<dbReference type="EMBL" id="DQ991931">
    <property type="protein sequence ID" value="ABK92240.1"/>
    <property type="molecule type" value="Genomic_DNA"/>
</dbReference>
<feature type="transmembrane region" description="Helical" evidence="9">
    <location>
        <begin position="16"/>
        <end position="35"/>
    </location>
</feature>
<dbReference type="GO" id="GO:0016020">
    <property type="term" value="C:membrane"/>
    <property type="evidence" value="ECO:0007669"/>
    <property type="project" value="UniProtKB-SubCell"/>
</dbReference>
<proteinExistence type="inferred from homology"/>
<organism evidence="11">
    <name type="scientific">Chromodoris magnifica</name>
    <dbReference type="NCBI Taxonomy" id="262608"/>
    <lineage>
        <taxon>Eukaryota</taxon>
        <taxon>Metazoa</taxon>
        <taxon>Spiralia</taxon>
        <taxon>Lophotrochozoa</taxon>
        <taxon>Mollusca</taxon>
        <taxon>Gastropoda</taxon>
        <taxon>Heterobranchia</taxon>
        <taxon>Euthyneura</taxon>
        <taxon>Nudipleura</taxon>
        <taxon>Nudibranchia</taxon>
        <taxon>Doridina</taxon>
        <taxon>Eudoridoidea</taxon>
        <taxon>Chromodorididae</taxon>
        <taxon>Chromodoris</taxon>
    </lineage>
</organism>
<evidence type="ECO:0000256" key="6">
    <source>
        <dbReference type="ARBA" id="ARBA00022989"/>
    </source>
</evidence>
<dbReference type="FunFam" id="1.20.120.80:FF:000002">
    <property type="entry name" value="Cytochrome c oxidase subunit 3"/>
    <property type="match status" value="1"/>
</dbReference>
<feature type="domain" description="Heme-copper oxidase subunit III family profile" evidence="10">
    <location>
        <begin position="4"/>
        <end position="261"/>
    </location>
</feature>
<evidence type="ECO:0000256" key="9">
    <source>
        <dbReference type="SAM" id="Phobius"/>
    </source>
</evidence>
<keyword evidence="4 8" id="KW-0812">Transmembrane</keyword>
<dbReference type="PANTHER" id="PTHR11403:SF7">
    <property type="entry name" value="CYTOCHROME C OXIDASE SUBUNIT 3"/>
    <property type="match status" value="1"/>
</dbReference>
<dbReference type="RefSeq" id="YP_004222212.1">
    <property type="nucleotide sequence ID" value="NC_015096.1"/>
</dbReference>
<feature type="transmembrane region" description="Helical" evidence="9">
    <location>
        <begin position="41"/>
        <end position="58"/>
    </location>
</feature>
<evidence type="ECO:0000256" key="8">
    <source>
        <dbReference type="RuleBase" id="RU003375"/>
    </source>
</evidence>
<comment type="function">
    <text evidence="8">Component of the cytochrome c oxidase, the last enzyme in the mitochondrial electron transport chain which drives oxidative phosphorylation. The respiratory chain contains 3 multisubunit complexes succinate dehydrogenase (complex II, CII), ubiquinol-cytochrome c oxidoreductase (cytochrome b-c1 complex, complex III, CIII) and cytochrome c oxidase (complex IV, CIV), that cooperate to transfer electrons derived from NADH and succinate to molecular oxygen, creating an electrochemical gradient over the inner membrane that drives transmembrane transport and the ATP synthase. Cytochrome c oxidase is the component of the respiratory chain that catalyzes the reduction of oxygen to water. Electrons originating from reduced cytochrome c in the intermembrane space (IMS) are transferred via the dinuclear copper A center (CU(A)) of subunit 2 and heme A of subunit 1 to the active site in subunit 1, a binuclear center (BNC) formed by heme A3 and copper B (CU(B)). The BNC reduces molecular oxygen to 2 water molecules using 4 electrons from cytochrome c in the IMS and 4 protons from the mitochondrial matrix.</text>
</comment>
<keyword evidence="7 9" id="KW-0472">Membrane</keyword>
<dbReference type="InterPro" id="IPR033945">
    <property type="entry name" value="Cyt_c_oxase_su3_dom"/>
</dbReference>
<protein>
    <recommendedName>
        <fullName evidence="3 8">Cytochrome c oxidase subunit 3</fullName>
    </recommendedName>
</protein>
<evidence type="ECO:0000259" key="10">
    <source>
        <dbReference type="PROSITE" id="PS50253"/>
    </source>
</evidence>
<dbReference type="InterPro" id="IPR013833">
    <property type="entry name" value="Cyt_c_oxidase_su3_a-hlx"/>
</dbReference>
<dbReference type="InterPro" id="IPR000298">
    <property type="entry name" value="Cyt_c_oxidase-like_su3"/>
</dbReference>
<dbReference type="GO" id="GO:0006123">
    <property type="term" value="P:mitochondrial electron transport, cytochrome c to oxygen"/>
    <property type="evidence" value="ECO:0007669"/>
    <property type="project" value="TreeGrafter"/>
</dbReference>
<dbReference type="CDD" id="cd01665">
    <property type="entry name" value="Cyt_c_Oxidase_III"/>
    <property type="match status" value="1"/>
</dbReference>
<evidence type="ECO:0000256" key="4">
    <source>
        <dbReference type="ARBA" id="ARBA00022692"/>
    </source>
</evidence>
<accession>E6Y167</accession>
<feature type="transmembrane region" description="Helical" evidence="9">
    <location>
        <begin position="159"/>
        <end position="178"/>
    </location>
</feature>
<keyword evidence="8 11" id="KW-0496">Mitochondrion</keyword>
<comment type="subcellular location">
    <subcellularLocation>
        <location evidence="1">Membrane</location>
        <topology evidence="1">Multi-pass membrane protein</topology>
    </subcellularLocation>
</comment>
<dbReference type="Pfam" id="PF00510">
    <property type="entry name" value="COX3"/>
    <property type="match status" value="1"/>
</dbReference>
<reference evidence="11" key="1">
    <citation type="journal article" date="2011" name="Mar. Genomics">
        <title>Crawling through time: Transition of snails to slugs dating back to the Paleozoic, based on mitochondrial phylogenomics.</title>
        <authorList>
            <person name="Medina M."/>
            <person name="Lal S."/>
            <person name="Valles Y."/>
            <person name="Takaoka T.L."/>
            <person name="Dayrat B.A."/>
            <person name="Boore J.L."/>
            <person name="Gosliner T."/>
        </authorList>
    </citation>
    <scope>NUCLEOTIDE SEQUENCE</scope>
</reference>
<geneLocation type="mitochondrion" evidence="11"/>
<evidence type="ECO:0000256" key="1">
    <source>
        <dbReference type="ARBA" id="ARBA00004141"/>
    </source>
</evidence>
<dbReference type="GeneID" id="10200831"/>
<feature type="transmembrane region" description="Helical" evidence="9">
    <location>
        <begin position="198"/>
        <end position="223"/>
    </location>
</feature>
<feature type="transmembrane region" description="Helical" evidence="9">
    <location>
        <begin position="79"/>
        <end position="102"/>
    </location>
</feature>
<dbReference type="InterPro" id="IPR024791">
    <property type="entry name" value="Cyt_c/ubiquinol_Oxase_su3"/>
</dbReference>
<evidence type="ECO:0000256" key="3">
    <source>
        <dbReference type="ARBA" id="ARBA00015944"/>
    </source>
</evidence>
<gene>
    <name evidence="11" type="primary">COX3</name>
</gene>
<dbReference type="InterPro" id="IPR035973">
    <property type="entry name" value="Cyt_c_oxidase_su3-like_sf"/>
</dbReference>
<dbReference type="GO" id="GO:0004129">
    <property type="term" value="F:cytochrome-c oxidase activity"/>
    <property type="evidence" value="ECO:0007669"/>
    <property type="project" value="InterPro"/>
</dbReference>
<comment type="similarity">
    <text evidence="2 8">Belongs to the cytochrome c oxidase subunit 3 family.</text>
</comment>
<dbReference type="CTD" id="4514"/>